<evidence type="ECO:0000256" key="5">
    <source>
        <dbReference type="ARBA" id="ARBA00023329"/>
    </source>
</evidence>
<gene>
    <name evidence="8" type="ORF">CSUI_002389</name>
</gene>
<feature type="compositionally biased region" description="Polar residues" evidence="7">
    <location>
        <begin position="53"/>
        <end position="64"/>
    </location>
</feature>
<dbReference type="RefSeq" id="XP_067925431.1">
    <property type="nucleotide sequence ID" value="XM_068062591.1"/>
</dbReference>
<keyword evidence="4 6" id="KW-0168">Coated pit</keyword>
<feature type="compositionally biased region" description="Low complexity" evidence="7">
    <location>
        <begin position="191"/>
        <end position="201"/>
    </location>
</feature>
<dbReference type="AlphaFoldDB" id="A0A2C6L4W1"/>
<feature type="region of interest" description="Disordered" evidence="7">
    <location>
        <begin position="234"/>
        <end position="255"/>
    </location>
</feature>
<dbReference type="GO" id="GO:0005198">
    <property type="term" value="F:structural molecule activity"/>
    <property type="evidence" value="ECO:0007669"/>
    <property type="project" value="InterPro"/>
</dbReference>
<evidence type="ECO:0000256" key="7">
    <source>
        <dbReference type="SAM" id="MobiDB-lite"/>
    </source>
</evidence>
<dbReference type="VEuPathDB" id="ToxoDB:CSUI_002389"/>
<keyword evidence="5 6" id="KW-0968">Cytoplasmic vesicle</keyword>
<dbReference type="GeneID" id="94425802"/>
<comment type="function">
    <text evidence="6">Clathrin is the major protein of the polyhedral coat of coated pits and vesicles.</text>
</comment>
<dbReference type="Pfam" id="PF01086">
    <property type="entry name" value="Clathrin_lg_ch"/>
    <property type="match status" value="1"/>
</dbReference>
<dbReference type="InterPro" id="IPR000996">
    <property type="entry name" value="Clathrin_L-chain"/>
</dbReference>
<dbReference type="Proteomes" id="UP000221165">
    <property type="component" value="Unassembled WGS sequence"/>
</dbReference>
<feature type="region of interest" description="Disordered" evidence="7">
    <location>
        <begin position="267"/>
        <end position="302"/>
    </location>
</feature>
<keyword evidence="3 6" id="KW-0472">Membrane</keyword>
<comment type="caution">
    <text evidence="8">The sequence shown here is derived from an EMBL/GenBank/DDBJ whole genome shotgun (WGS) entry which is preliminary data.</text>
</comment>
<evidence type="ECO:0000256" key="4">
    <source>
        <dbReference type="ARBA" id="ARBA00023176"/>
    </source>
</evidence>
<evidence type="ECO:0000256" key="1">
    <source>
        <dbReference type="ARBA" id="ARBA00004180"/>
    </source>
</evidence>
<reference evidence="8 9" key="1">
    <citation type="journal article" date="2017" name="Int. J. Parasitol.">
        <title>The genome of the protozoan parasite Cystoisospora suis and a reverse vaccinology approach to identify vaccine candidates.</title>
        <authorList>
            <person name="Palmieri N."/>
            <person name="Shrestha A."/>
            <person name="Ruttkowski B."/>
            <person name="Beck T."/>
            <person name="Vogl C."/>
            <person name="Tomley F."/>
            <person name="Blake D.P."/>
            <person name="Joachim A."/>
        </authorList>
    </citation>
    <scope>NUCLEOTIDE SEQUENCE [LARGE SCALE GENOMIC DNA]</scope>
    <source>
        <strain evidence="8 9">Wien I</strain>
    </source>
</reference>
<sequence length="358" mass="38029">MDGDFGATGSGFGDLDDFTQGPSTTLNTGSHDRGQTSPYAPRSPRTGYGDPSGLSSGGSNNDATNQDRGRGGPSAFGDDDNFPPINGTNNSGYNDNHDDDPFLDEDSGERREEGEGFIAEAYSFGMPNGVSLAANETNNTYVPPTVIGAGGPLPASSGGGGMNGFFEEMNSIAKTQDTSRQISGGEDASRQRSSNQPPQQGAGAGNGLPRPAGNSLELEIDEEARKAVAVVQEQMRKEVEARRKEEEDLKKEQRELAQEELKDFYERRRQQVERRSKANQAKENETADSFPATAGGEGGGWGRVLSLIEADDKLRVRTGGSSTTSASTALPGGVSLPAKDRCKMRELLVELSQKEASH</sequence>
<dbReference type="GO" id="GO:0016192">
    <property type="term" value="P:vesicle-mediated transport"/>
    <property type="evidence" value="ECO:0007669"/>
    <property type="project" value="InterPro"/>
</dbReference>
<feature type="compositionally biased region" description="Gly residues" evidence="7">
    <location>
        <begin position="1"/>
        <end position="12"/>
    </location>
</feature>
<dbReference type="EMBL" id="MIGC01001016">
    <property type="protein sequence ID" value="PHJ23757.1"/>
    <property type="molecule type" value="Genomic_DNA"/>
</dbReference>
<evidence type="ECO:0000256" key="3">
    <source>
        <dbReference type="ARBA" id="ARBA00023136"/>
    </source>
</evidence>
<feature type="compositionally biased region" description="Polar residues" evidence="7">
    <location>
        <begin position="172"/>
        <end position="182"/>
    </location>
</feature>
<proteinExistence type="inferred from homology"/>
<feature type="compositionally biased region" description="Low complexity" evidence="7">
    <location>
        <begin position="318"/>
        <end position="329"/>
    </location>
</feature>
<feature type="region of interest" description="Disordered" evidence="7">
    <location>
        <begin position="1"/>
        <end position="119"/>
    </location>
</feature>
<comment type="subcellular location">
    <subcellularLocation>
        <location evidence="1 6">Cytoplasmic vesicle membrane</location>
        <topology evidence="1 6">Peripheral membrane protein</topology>
        <orientation evidence="1 6">Cytoplasmic side</orientation>
    </subcellularLocation>
    <subcellularLocation>
        <location evidence="6">Membrane</location>
        <location evidence="6">Coated pit</location>
        <topology evidence="6">Peripheral membrane protein</topology>
        <orientation evidence="6">Cytoplasmic side</orientation>
    </subcellularLocation>
    <text evidence="6">Cytoplasmic face of coated pits and vesicles.</text>
</comment>
<dbReference type="GO" id="GO:0030132">
    <property type="term" value="C:clathrin coat of coated pit"/>
    <property type="evidence" value="ECO:0007669"/>
    <property type="project" value="InterPro"/>
</dbReference>
<protein>
    <recommendedName>
        <fullName evidence="6">Clathrin light chain</fullName>
    </recommendedName>
</protein>
<dbReference type="OrthoDB" id="331465at2759"/>
<dbReference type="GO" id="GO:0006886">
    <property type="term" value="P:intracellular protein transport"/>
    <property type="evidence" value="ECO:0007669"/>
    <property type="project" value="InterPro"/>
</dbReference>
<evidence type="ECO:0000256" key="2">
    <source>
        <dbReference type="ARBA" id="ARBA00005263"/>
    </source>
</evidence>
<dbReference type="GO" id="GO:0030130">
    <property type="term" value="C:clathrin coat of trans-Golgi network vesicle"/>
    <property type="evidence" value="ECO:0007669"/>
    <property type="project" value="InterPro"/>
</dbReference>
<comment type="similarity">
    <text evidence="2 6">Belongs to the clathrin light chain family.</text>
</comment>
<evidence type="ECO:0000256" key="6">
    <source>
        <dbReference type="RuleBase" id="RU363137"/>
    </source>
</evidence>
<evidence type="ECO:0000313" key="8">
    <source>
        <dbReference type="EMBL" id="PHJ23757.1"/>
    </source>
</evidence>
<keyword evidence="9" id="KW-1185">Reference proteome</keyword>
<feature type="region of interest" description="Disordered" evidence="7">
    <location>
        <begin position="317"/>
        <end position="337"/>
    </location>
</feature>
<feature type="compositionally biased region" description="Polar residues" evidence="7">
    <location>
        <begin position="20"/>
        <end position="29"/>
    </location>
</feature>
<feature type="region of interest" description="Disordered" evidence="7">
    <location>
        <begin position="152"/>
        <end position="220"/>
    </location>
</feature>
<name>A0A2C6L4W1_9APIC</name>
<accession>A0A2C6L4W1</accession>
<evidence type="ECO:0000313" key="9">
    <source>
        <dbReference type="Proteomes" id="UP000221165"/>
    </source>
</evidence>
<feature type="compositionally biased region" description="Basic and acidic residues" evidence="7">
    <location>
        <begin position="267"/>
        <end position="285"/>
    </location>
</feature>
<organism evidence="8 9">
    <name type="scientific">Cystoisospora suis</name>
    <dbReference type="NCBI Taxonomy" id="483139"/>
    <lineage>
        <taxon>Eukaryota</taxon>
        <taxon>Sar</taxon>
        <taxon>Alveolata</taxon>
        <taxon>Apicomplexa</taxon>
        <taxon>Conoidasida</taxon>
        <taxon>Coccidia</taxon>
        <taxon>Eucoccidiorida</taxon>
        <taxon>Eimeriorina</taxon>
        <taxon>Sarcocystidae</taxon>
        <taxon>Cystoisospora</taxon>
    </lineage>
</organism>